<name>A0ABR2PI14_9ROSI</name>
<feature type="region of interest" description="Disordered" evidence="1">
    <location>
        <begin position="33"/>
        <end position="66"/>
    </location>
</feature>
<dbReference type="Proteomes" id="UP001396334">
    <property type="component" value="Unassembled WGS sequence"/>
</dbReference>
<comment type="caution">
    <text evidence="2">The sequence shown here is derived from an EMBL/GenBank/DDBJ whole genome shotgun (WGS) entry which is preliminary data.</text>
</comment>
<reference evidence="2 3" key="1">
    <citation type="journal article" date="2024" name="G3 (Bethesda)">
        <title>Genome assembly of Hibiscus sabdariffa L. provides insights into metabolisms of medicinal natural products.</title>
        <authorList>
            <person name="Kim T."/>
        </authorList>
    </citation>
    <scope>NUCLEOTIDE SEQUENCE [LARGE SCALE GENOMIC DNA]</scope>
    <source>
        <strain evidence="2">TK-2024</strain>
        <tissue evidence="2">Old leaves</tissue>
    </source>
</reference>
<dbReference type="EMBL" id="JBBPBN010000059">
    <property type="protein sequence ID" value="KAK8988032.1"/>
    <property type="molecule type" value="Genomic_DNA"/>
</dbReference>
<protein>
    <submittedName>
        <fullName evidence="2">Uncharacterized protein</fullName>
    </submittedName>
</protein>
<keyword evidence="3" id="KW-1185">Reference proteome</keyword>
<evidence type="ECO:0000313" key="2">
    <source>
        <dbReference type="EMBL" id="KAK8988032.1"/>
    </source>
</evidence>
<sequence length="108" mass="11904">MEDYVLEGSDVVSGMNKAFPLVLHVVLSPWKPKKRANQSRRSMERSQWTNGDFRGSSAARKTNTTARTSGYTRVRYLLEMTVSSVGSGHGNRTGVDQLGLLDVPSEST</sequence>
<organism evidence="2 3">
    <name type="scientific">Hibiscus sabdariffa</name>
    <name type="common">roselle</name>
    <dbReference type="NCBI Taxonomy" id="183260"/>
    <lineage>
        <taxon>Eukaryota</taxon>
        <taxon>Viridiplantae</taxon>
        <taxon>Streptophyta</taxon>
        <taxon>Embryophyta</taxon>
        <taxon>Tracheophyta</taxon>
        <taxon>Spermatophyta</taxon>
        <taxon>Magnoliopsida</taxon>
        <taxon>eudicotyledons</taxon>
        <taxon>Gunneridae</taxon>
        <taxon>Pentapetalae</taxon>
        <taxon>rosids</taxon>
        <taxon>malvids</taxon>
        <taxon>Malvales</taxon>
        <taxon>Malvaceae</taxon>
        <taxon>Malvoideae</taxon>
        <taxon>Hibiscus</taxon>
    </lineage>
</organism>
<gene>
    <name evidence="2" type="ORF">V6N11_065631</name>
</gene>
<accession>A0ABR2PI14</accession>
<evidence type="ECO:0000256" key="1">
    <source>
        <dbReference type="SAM" id="MobiDB-lite"/>
    </source>
</evidence>
<evidence type="ECO:0000313" key="3">
    <source>
        <dbReference type="Proteomes" id="UP001396334"/>
    </source>
</evidence>
<proteinExistence type="predicted"/>
<feature type="region of interest" description="Disordered" evidence="1">
    <location>
        <begin position="86"/>
        <end position="108"/>
    </location>
</feature>